<evidence type="ECO:0000313" key="2">
    <source>
        <dbReference type="EMBL" id="CAA9585665.1"/>
    </source>
</evidence>
<reference evidence="2" key="1">
    <citation type="submission" date="2020-02" db="EMBL/GenBank/DDBJ databases">
        <authorList>
            <person name="Meier V. D."/>
        </authorList>
    </citation>
    <scope>NUCLEOTIDE SEQUENCE</scope>
    <source>
        <strain evidence="2">AVDCRST_MAG88</strain>
    </source>
</reference>
<protein>
    <recommendedName>
        <fullName evidence="1">N,N-dimethylformamidase beta subunit-like C-terminal domain-containing protein</fullName>
    </recommendedName>
</protein>
<accession>A0A6J4VUD2</accession>
<name>A0A6J4VUD2_9BACT</name>
<dbReference type="InterPro" id="IPR046540">
    <property type="entry name" value="DMFA2_C"/>
</dbReference>
<proteinExistence type="predicted"/>
<dbReference type="EMBL" id="CADCWM010000959">
    <property type="protein sequence ID" value="CAA9585665.1"/>
    <property type="molecule type" value="Genomic_DNA"/>
</dbReference>
<evidence type="ECO:0000259" key="1">
    <source>
        <dbReference type="Pfam" id="PF20254"/>
    </source>
</evidence>
<organism evidence="2">
    <name type="scientific">uncultured Thermomicrobiales bacterium</name>
    <dbReference type="NCBI Taxonomy" id="1645740"/>
    <lineage>
        <taxon>Bacteria</taxon>
        <taxon>Pseudomonadati</taxon>
        <taxon>Thermomicrobiota</taxon>
        <taxon>Thermomicrobia</taxon>
        <taxon>Thermomicrobiales</taxon>
        <taxon>environmental samples</taxon>
    </lineage>
</organism>
<dbReference type="AlphaFoldDB" id="A0A6J4VUD2"/>
<feature type="domain" description="N,N-dimethylformamidase beta subunit-like C-terminal" evidence="1">
    <location>
        <begin position="165"/>
        <end position="514"/>
    </location>
</feature>
<gene>
    <name evidence="2" type="ORF">AVDCRST_MAG88-3904</name>
</gene>
<dbReference type="Pfam" id="PF20254">
    <property type="entry name" value="DMFA2_C"/>
    <property type="match status" value="1"/>
</dbReference>
<sequence>MLIGHVSDERYVALADVLIEFEQGERSVAVVRSTPRGAIYADLEPGNYRATLVKDGFGAKSVDLRADPAGPSYRFRLLSDRLYGYMWPKWVRSGERSEFRVHSVEPYRLSLWRYGLRREFVRLLGWFDEHGPRATMQITPDGDYTQGGVGWNRVGYGSPHHTQFVAGPARSGLYYLHAKGESGAHFSFPWVVAPAAPSAPIAVLASTNTWNAYNNFGGRSNYINATRLPERPVVNARLDMIRYQRAGAYSEWHAPDEEYLPLSFERPEPGNTTPEGAEVTDPIPGRQQCHLAPAEWRLLGWLEREGFGYDLWAEAQLHDGALDLDAYRVLILSTHPEYWSRAMYERVKAWVFERGGRMLYLGGNGINCEVEFLDGATLRFKSYAPVGEGAGARPESRFGRTVESEAHLLGVVYSEAGIMTAAPYRVVDPAHWAFAGTGLRAGDLFGEPSLHERIHGGASGHETDKMSPSSPANTVLLARGINPEEGGAEMVYHEPGGGGAVFSAGSITYPASLLVDPHVSRITANVIRRFLAGE</sequence>